<name>A0A4C1T1P0_EUMVA</name>
<feature type="signal peptide" evidence="1">
    <location>
        <begin position="1"/>
        <end position="17"/>
    </location>
</feature>
<keyword evidence="1" id="KW-0732">Signal</keyword>
<comment type="caution">
    <text evidence="2">The sequence shown here is derived from an EMBL/GenBank/DDBJ whole genome shotgun (WGS) entry which is preliminary data.</text>
</comment>
<evidence type="ECO:0000313" key="3">
    <source>
        <dbReference type="Proteomes" id="UP000299102"/>
    </source>
</evidence>
<feature type="chain" id="PRO_5020034860" description="Secreted protein" evidence="1">
    <location>
        <begin position="18"/>
        <end position="74"/>
    </location>
</feature>
<accession>A0A4C1T1P0</accession>
<evidence type="ECO:0000256" key="1">
    <source>
        <dbReference type="SAM" id="SignalP"/>
    </source>
</evidence>
<dbReference type="AlphaFoldDB" id="A0A4C1T1P0"/>
<evidence type="ECO:0008006" key="4">
    <source>
        <dbReference type="Google" id="ProtNLM"/>
    </source>
</evidence>
<dbReference type="EMBL" id="BGZK01004281">
    <property type="protein sequence ID" value="GBP08095.1"/>
    <property type="molecule type" value="Genomic_DNA"/>
</dbReference>
<protein>
    <recommendedName>
        <fullName evidence="4">Secreted protein</fullName>
    </recommendedName>
</protein>
<organism evidence="2 3">
    <name type="scientific">Eumeta variegata</name>
    <name type="common">Bagworm moth</name>
    <name type="synonym">Eumeta japonica</name>
    <dbReference type="NCBI Taxonomy" id="151549"/>
    <lineage>
        <taxon>Eukaryota</taxon>
        <taxon>Metazoa</taxon>
        <taxon>Ecdysozoa</taxon>
        <taxon>Arthropoda</taxon>
        <taxon>Hexapoda</taxon>
        <taxon>Insecta</taxon>
        <taxon>Pterygota</taxon>
        <taxon>Neoptera</taxon>
        <taxon>Endopterygota</taxon>
        <taxon>Lepidoptera</taxon>
        <taxon>Glossata</taxon>
        <taxon>Ditrysia</taxon>
        <taxon>Tineoidea</taxon>
        <taxon>Psychidae</taxon>
        <taxon>Oiketicinae</taxon>
        <taxon>Eumeta</taxon>
    </lineage>
</organism>
<reference evidence="2 3" key="1">
    <citation type="journal article" date="2019" name="Commun. Biol.">
        <title>The bagworm genome reveals a unique fibroin gene that provides high tensile strength.</title>
        <authorList>
            <person name="Kono N."/>
            <person name="Nakamura H."/>
            <person name="Ohtoshi R."/>
            <person name="Tomita M."/>
            <person name="Numata K."/>
            <person name="Arakawa K."/>
        </authorList>
    </citation>
    <scope>NUCLEOTIDE SEQUENCE [LARGE SCALE GENOMIC DNA]</scope>
</reference>
<evidence type="ECO:0000313" key="2">
    <source>
        <dbReference type="EMBL" id="GBP08095.1"/>
    </source>
</evidence>
<dbReference type="Proteomes" id="UP000299102">
    <property type="component" value="Unassembled WGS sequence"/>
</dbReference>
<keyword evidence="3" id="KW-1185">Reference proteome</keyword>
<sequence length="74" mass="8561">MCSKVIAEFLILSLVTWLRHEMNRSDRLWDFDRKLYTLSQRRPGADSDRRHQATGLIVSRAPRGTEQVARCASS</sequence>
<proteinExistence type="predicted"/>
<gene>
    <name evidence="2" type="ORF">EVAR_72174_1</name>
</gene>